<evidence type="ECO:0000256" key="3">
    <source>
        <dbReference type="ARBA" id="ARBA00024344"/>
    </source>
</evidence>
<dbReference type="EMBL" id="CP001098">
    <property type="protein sequence ID" value="ACL69296.1"/>
    <property type="molecule type" value="Genomic_DNA"/>
</dbReference>
<dbReference type="KEGG" id="hor:Hore_05380"/>
<name>B8D269_HALOH</name>
<dbReference type="Proteomes" id="UP000000719">
    <property type="component" value="Chromosome"/>
</dbReference>
<evidence type="ECO:0000313" key="4">
    <source>
        <dbReference type="EMBL" id="ACL69296.1"/>
    </source>
</evidence>
<dbReference type="STRING" id="373903.Hore_05380"/>
<accession>B8D269</accession>
<dbReference type="PANTHER" id="PTHR39183:SF1">
    <property type="entry name" value="SPORE COAT PROTEIN F-LIKE PROTEIN YHCQ"/>
    <property type="match status" value="1"/>
</dbReference>
<proteinExistence type="inferred from homology"/>
<dbReference type="Pfam" id="PF07875">
    <property type="entry name" value="Coat_F"/>
    <property type="match status" value="1"/>
</dbReference>
<dbReference type="GO" id="GO:0030435">
    <property type="term" value="P:sporulation resulting in formation of a cellular spore"/>
    <property type="evidence" value="ECO:0007669"/>
    <property type="project" value="UniProtKB-KW"/>
</dbReference>
<protein>
    <submittedName>
        <fullName evidence="4">Coat F domain protein</fullName>
    </submittedName>
</protein>
<comment type="similarity">
    <text evidence="3">Belongs to the CotF family.</text>
</comment>
<reference evidence="4 5" key="1">
    <citation type="journal article" date="2009" name="PLoS ONE">
        <title>Genome analysis of the anaerobic thermohalophilic bacterium Halothermothrix orenii.</title>
        <authorList>
            <person name="Mavromatis K."/>
            <person name="Ivanova N."/>
            <person name="Anderson I."/>
            <person name="Lykidis A."/>
            <person name="Hooper S.D."/>
            <person name="Sun H."/>
            <person name="Kunin V."/>
            <person name="Lapidus A."/>
            <person name="Hugenholtz P."/>
            <person name="Patel B."/>
            <person name="Kyrpides N.C."/>
        </authorList>
    </citation>
    <scope>NUCLEOTIDE SEQUENCE [LARGE SCALE GENOMIC DNA]</scope>
    <source>
        <strain evidence="5">H 168 / OCM 544 / DSM 9562</strain>
    </source>
</reference>
<dbReference type="Gene3D" id="1.20.1260.10">
    <property type="match status" value="1"/>
</dbReference>
<dbReference type="InterPro" id="IPR012347">
    <property type="entry name" value="Ferritin-like"/>
</dbReference>
<evidence type="ECO:0000313" key="5">
    <source>
        <dbReference type="Proteomes" id="UP000000719"/>
    </source>
</evidence>
<dbReference type="HOGENOM" id="CLU_163858_1_0_9"/>
<organism evidence="4 5">
    <name type="scientific">Halothermothrix orenii (strain H 168 / OCM 544 / DSM 9562)</name>
    <dbReference type="NCBI Taxonomy" id="373903"/>
    <lineage>
        <taxon>Bacteria</taxon>
        <taxon>Bacillati</taxon>
        <taxon>Bacillota</taxon>
        <taxon>Clostridia</taxon>
        <taxon>Halanaerobiales</taxon>
        <taxon>Halothermotrichaceae</taxon>
        <taxon>Halothermothrix</taxon>
    </lineage>
</organism>
<dbReference type="InterPro" id="IPR012851">
    <property type="entry name" value="Spore_coat_CotF-like"/>
</dbReference>
<dbReference type="PANTHER" id="PTHR39183">
    <property type="entry name" value="SPORE COAT PROTEIN F-LIKE PROTEIN YHCQ"/>
    <property type="match status" value="1"/>
</dbReference>
<dbReference type="RefSeq" id="WP_012635484.1">
    <property type="nucleotide sequence ID" value="NC_011899.1"/>
</dbReference>
<evidence type="ECO:0000256" key="1">
    <source>
        <dbReference type="ARBA" id="ARBA00022969"/>
    </source>
</evidence>
<dbReference type="eggNOG" id="COG5577">
    <property type="taxonomic scope" value="Bacteria"/>
</dbReference>
<gene>
    <name evidence="4" type="ordered locus">Hore_05380</name>
</gene>
<evidence type="ECO:0000256" key="2">
    <source>
        <dbReference type="ARBA" id="ARBA00024325"/>
    </source>
</evidence>
<keyword evidence="5" id="KW-1185">Reference proteome</keyword>
<comment type="subcellular location">
    <subcellularLocation>
        <location evidence="2">Spore coat</location>
    </subcellularLocation>
</comment>
<keyword evidence="1" id="KW-0749">Sporulation</keyword>
<dbReference type="AlphaFoldDB" id="B8D269"/>
<sequence>MSFLGNQVKERTDISDEVIASNMLSSAKAAANAYLNAALISPTPELRAMCEESLQQILAGHSQLSKLVIDQGWESPYDSPEKQLLDMLDKSKLVVETNEK</sequence>